<dbReference type="Proteomes" id="UP000054097">
    <property type="component" value="Unassembled WGS sequence"/>
</dbReference>
<proteinExistence type="predicted"/>
<keyword evidence="2" id="KW-1185">Reference proteome</keyword>
<reference evidence="1 2" key="1">
    <citation type="submission" date="2014-04" db="EMBL/GenBank/DDBJ databases">
        <authorList>
            <consortium name="DOE Joint Genome Institute"/>
            <person name="Kuo A."/>
            <person name="Zuccaro A."/>
            <person name="Kohler A."/>
            <person name="Nagy L.G."/>
            <person name="Floudas D."/>
            <person name="Copeland A."/>
            <person name="Barry K.W."/>
            <person name="Cichocki N."/>
            <person name="Veneault-Fourrey C."/>
            <person name="LaButti K."/>
            <person name="Lindquist E.A."/>
            <person name="Lipzen A."/>
            <person name="Lundell T."/>
            <person name="Morin E."/>
            <person name="Murat C."/>
            <person name="Sun H."/>
            <person name="Tunlid A."/>
            <person name="Henrissat B."/>
            <person name="Grigoriev I.V."/>
            <person name="Hibbett D.S."/>
            <person name="Martin F."/>
            <person name="Nordberg H.P."/>
            <person name="Cantor M.N."/>
            <person name="Hua S.X."/>
        </authorList>
    </citation>
    <scope>NUCLEOTIDE SEQUENCE [LARGE SCALE GENOMIC DNA]</scope>
    <source>
        <strain evidence="1 2">MAFF 305830</strain>
    </source>
</reference>
<dbReference type="HOGENOM" id="CLU_860965_0_0_1"/>
<evidence type="ECO:0000313" key="1">
    <source>
        <dbReference type="EMBL" id="KIM28140.1"/>
    </source>
</evidence>
<organism evidence="1 2">
    <name type="scientific">Serendipita vermifera MAFF 305830</name>
    <dbReference type="NCBI Taxonomy" id="933852"/>
    <lineage>
        <taxon>Eukaryota</taxon>
        <taxon>Fungi</taxon>
        <taxon>Dikarya</taxon>
        <taxon>Basidiomycota</taxon>
        <taxon>Agaricomycotina</taxon>
        <taxon>Agaricomycetes</taxon>
        <taxon>Sebacinales</taxon>
        <taxon>Serendipitaceae</taxon>
        <taxon>Serendipita</taxon>
    </lineage>
</organism>
<protein>
    <submittedName>
        <fullName evidence="1">Uncharacterized protein</fullName>
    </submittedName>
</protein>
<reference evidence="2" key="2">
    <citation type="submission" date="2015-01" db="EMBL/GenBank/DDBJ databases">
        <title>Evolutionary Origins and Diversification of the Mycorrhizal Mutualists.</title>
        <authorList>
            <consortium name="DOE Joint Genome Institute"/>
            <consortium name="Mycorrhizal Genomics Consortium"/>
            <person name="Kohler A."/>
            <person name="Kuo A."/>
            <person name="Nagy L.G."/>
            <person name="Floudas D."/>
            <person name="Copeland A."/>
            <person name="Barry K.W."/>
            <person name="Cichocki N."/>
            <person name="Veneault-Fourrey C."/>
            <person name="LaButti K."/>
            <person name="Lindquist E.A."/>
            <person name="Lipzen A."/>
            <person name="Lundell T."/>
            <person name="Morin E."/>
            <person name="Murat C."/>
            <person name="Riley R."/>
            <person name="Ohm R."/>
            <person name="Sun H."/>
            <person name="Tunlid A."/>
            <person name="Henrissat B."/>
            <person name="Grigoriev I.V."/>
            <person name="Hibbett D.S."/>
            <person name="Martin F."/>
        </authorList>
    </citation>
    <scope>NUCLEOTIDE SEQUENCE [LARGE SCALE GENOMIC DNA]</scope>
    <source>
        <strain evidence="2">MAFF 305830</strain>
    </source>
</reference>
<gene>
    <name evidence="1" type="ORF">M408DRAFT_308635</name>
</gene>
<accession>A0A0C3AUB4</accession>
<evidence type="ECO:0000313" key="2">
    <source>
        <dbReference type="Proteomes" id="UP000054097"/>
    </source>
</evidence>
<name>A0A0C3AUB4_SERVB</name>
<sequence length="323" mass="37156">MPHHVSTYENQANHIESYQDAFLLCSLIQLRLERLEKAIMLSGSPRSASVCRNLCDLPEDVLYLIIEEVTKIATYTECVDYDFKSIQALRLVNRHFALMCAKEIFKHCAIGRSMVMAAQNPPQLVLRYMRYLTVGRHSFSNESPIPWIISKRLLGLRCEGGGLSRIYWGALNKSLPSCMVNLVHLSLKIDSFNVSAETSDAFHAAMAKLSRSVREISLDLLGWTREVSFALYTVQREFGDLRSIQLTNLTHEIQGRVLNGQYWRCRNELEELSLRLSVFSMRDLLEFLHHTPRMKKATICRCFDIDWLSPNTEQGGLVQRHRC</sequence>
<dbReference type="AlphaFoldDB" id="A0A0C3AUB4"/>
<dbReference type="EMBL" id="KN824294">
    <property type="protein sequence ID" value="KIM28140.1"/>
    <property type="molecule type" value="Genomic_DNA"/>
</dbReference>